<dbReference type="PANTHER" id="PTHR35794:SF2">
    <property type="entry name" value="CELL DIVISION PROTEIN DIVIVA"/>
    <property type="match status" value="1"/>
</dbReference>
<evidence type="ECO:0000313" key="3">
    <source>
        <dbReference type="EMBL" id="NJC72387.1"/>
    </source>
</evidence>
<keyword evidence="1" id="KW-0175">Coiled coil</keyword>
<dbReference type="PANTHER" id="PTHR35794">
    <property type="entry name" value="CELL DIVISION PROTEIN DIVIVA"/>
    <property type="match status" value="1"/>
</dbReference>
<dbReference type="InterPro" id="IPR007793">
    <property type="entry name" value="DivIVA_fam"/>
</dbReference>
<sequence>MTDNRIKDGVTAMFNGRVTPDITVLEPPRVALEPGHPNQAVQVLAMAQRTADEYVQNAQRRADNIRADALAAAEQIVHDAEVHADKLRHEADKVLGAAREAAEQTAREARARVEESQRDSDTIVAKARAQAATIAAKAEEYALELKQQAQRRYDDVVGSLAFRREALQQQIEALERFDREYRARLTAFMQGQLRALWVDQPQVTGEFDSPRAEMSDRSVVRDQPAPETSTASGSV</sequence>
<evidence type="ECO:0000256" key="1">
    <source>
        <dbReference type="SAM" id="Coils"/>
    </source>
</evidence>
<evidence type="ECO:0008006" key="5">
    <source>
        <dbReference type="Google" id="ProtNLM"/>
    </source>
</evidence>
<keyword evidence="4" id="KW-1185">Reference proteome</keyword>
<comment type="caution">
    <text evidence="3">The sequence shown here is derived from an EMBL/GenBank/DDBJ whole genome shotgun (WGS) entry which is preliminary data.</text>
</comment>
<dbReference type="Proteomes" id="UP000722989">
    <property type="component" value="Unassembled WGS sequence"/>
</dbReference>
<feature type="compositionally biased region" description="Basic and acidic residues" evidence="2">
    <location>
        <begin position="208"/>
        <end position="220"/>
    </location>
</feature>
<gene>
    <name evidence="3" type="ORF">HC031_22090</name>
</gene>
<organism evidence="3 4">
    <name type="scientific">Planosporangium thailandense</name>
    <dbReference type="NCBI Taxonomy" id="765197"/>
    <lineage>
        <taxon>Bacteria</taxon>
        <taxon>Bacillati</taxon>
        <taxon>Actinomycetota</taxon>
        <taxon>Actinomycetes</taxon>
        <taxon>Micromonosporales</taxon>
        <taxon>Micromonosporaceae</taxon>
        <taxon>Planosporangium</taxon>
    </lineage>
</organism>
<evidence type="ECO:0000256" key="2">
    <source>
        <dbReference type="SAM" id="MobiDB-lite"/>
    </source>
</evidence>
<proteinExistence type="predicted"/>
<feature type="region of interest" description="Disordered" evidence="2">
    <location>
        <begin position="207"/>
        <end position="235"/>
    </location>
</feature>
<evidence type="ECO:0000313" key="4">
    <source>
        <dbReference type="Proteomes" id="UP000722989"/>
    </source>
</evidence>
<reference evidence="3 4" key="1">
    <citation type="submission" date="2020-03" db="EMBL/GenBank/DDBJ databases">
        <title>WGS of the type strain of Planosporangium spp.</title>
        <authorList>
            <person name="Thawai C."/>
        </authorList>
    </citation>
    <scope>NUCLEOTIDE SEQUENCE [LARGE SCALE GENOMIC DNA]</scope>
    <source>
        <strain evidence="3 4">TBRC 5610</strain>
    </source>
</reference>
<feature type="coiled-coil region" evidence="1">
    <location>
        <begin position="55"/>
        <end position="119"/>
    </location>
</feature>
<protein>
    <recommendedName>
        <fullName evidence="5">Cell division initiation protein</fullName>
    </recommendedName>
</protein>
<accession>A0ABX0Y4R5</accession>
<name>A0ABX0Y4R5_9ACTN</name>
<dbReference type="RefSeq" id="WP_167927295.1">
    <property type="nucleotide sequence ID" value="NZ_JAATVY010000018.1"/>
</dbReference>
<feature type="compositionally biased region" description="Polar residues" evidence="2">
    <location>
        <begin position="226"/>
        <end position="235"/>
    </location>
</feature>
<dbReference type="EMBL" id="JAATVY010000018">
    <property type="protein sequence ID" value="NJC72387.1"/>
    <property type="molecule type" value="Genomic_DNA"/>
</dbReference>